<dbReference type="SUPFAM" id="SSF53323">
    <property type="entry name" value="Pyruvate-ferredoxin oxidoreductase, PFOR, domain III"/>
    <property type="match status" value="1"/>
</dbReference>
<dbReference type="InterPro" id="IPR019752">
    <property type="entry name" value="Pyrv/ketoisovalerate_OxRed_cat"/>
</dbReference>
<dbReference type="InterPro" id="IPR050722">
    <property type="entry name" value="Pyruvate:ferred/Flavod_OxRd"/>
</dbReference>
<dbReference type="InterPro" id="IPR009014">
    <property type="entry name" value="Transketo_C/PFOR_II"/>
</dbReference>
<comment type="subunit">
    <text evidence="1">Heterodimer composed of an alpha and a beta subunit.</text>
</comment>
<feature type="domain" description="Pyruvate/ketoisovalerate oxidoreductase catalytic" evidence="5">
    <location>
        <begin position="22"/>
        <end position="184"/>
    </location>
</feature>
<dbReference type="EMBL" id="DSAY01000125">
    <property type="protein sequence ID" value="HDP15550.1"/>
    <property type="molecule type" value="Genomic_DNA"/>
</dbReference>
<dbReference type="EC" id="1.2.7.11" evidence="2"/>
<dbReference type="Gene3D" id="3.40.50.970">
    <property type="match status" value="1"/>
</dbReference>
<keyword evidence="3" id="KW-0560">Oxidoreductase</keyword>
<comment type="catalytic activity">
    <reaction evidence="4">
        <text>a 2-oxocarboxylate + 2 oxidized [2Fe-2S]-[ferredoxin] + CoA = an acyl-CoA + 2 reduced [2Fe-2S]-[ferredoxin] + CO2 + H(+)</text>
        <dbReference type="Rhea" id="RHEA:42316"/>
        <dbReference type="Rhea" id="RHEA-COMP:10000"/>
        <dbReference type="Rhea" id="RHEA-COMP:10001"/>
        <dbReference type="ChEBI" id="CHEBI:15378"/>
        <dbReference type="ChEBI" id="CHEBI:16526"/>
        <dbReference type="ChEBI" id="CHEBI:33737"/>
        <dbReference type="ChEBI" id="CHEBI:33738"/>
        <dbReference type="ChEBI" id="CHEBI:35179"/>
        <dbReference type="ChEBI" id="CHEBI:57287"/>
        <dbReference type="ChEBI" id="CHEBI:58342"/>
        <dbReference type="EC" id="1.2.7.11"/>
    </reaction>
</comment>
<dbReference type="SUPFAM" id="SSF52518">
    <property type="entry name" value="Thiamin diphosphate-binding fold (THDP-binding)"/>
    <property type="match status" value="1"/>
</dbReference>
<feature type="domain" description="Pyruvate flavodoxin/ferredoxin oxidoreductase pyrimidine binding" evidence="6">
    <location>
        <begin position="222"/>
        <end position="453"/>
    </location>
</feature>
<evidence type="ECO:0000256" key="3">
    <source>
        <dbReference type="ARBA" id="ARBA00023002"/>
    </source>
</evidence>
<dbReference type="Pfam" id="PF01855">
    <property type="entry name" value="POR_N"/>
    <property type="match status" value="1"/>
</dbReference>
<dbReference type="SUPFAM" id="SSF52922">
    <property type="entry name" value="TK C-terminal domain-like"/>
    <property type="match status" value="1"/>
</dbReference>
<sequence length="579" mass="63647">MVKAGISVETSKNLSVLIAGPAGAGIFSSSVTLGKMFLRHGLNVFITNEYPSLIRGGHQWAQVRASLEETVFSHQKKVDIVLALDKPSIEKHTASLKTNGIIICDEEDAGSLAKNNVQIRAFPLRKIIKEMNAPSVAINSIGLGIIVGILNGNIEIAEKLYDEQFRGKKETADLNKQLFKMGYEYGKELSNSFQGYKLPQQAIYSGKEKRLLIDGNTAVALGALSAGLTFFASYPMTPASPILHFLAEIQKEVGIVVFQPESEIAAINMAIGAAYAGARSMVATSGGGFSLMVEALGQAAMTETPILIVEVQRPGPSTGLPTHTAQGDLRFVIHASQGEFPRVVLAPGDPYQAYMLANRGLNIAWKYQVPVILLSDKYLGESYWTVPDFPELGIEEPKISRENVGGFFPRYKITEDGVSPLVFPGTPGSLVYANTSEHDEYGFGTIEPSKVKEMQDKRLRKYRLLREEAEKHGIETIGDGDIVVVTWGSTKQVVLEALKGVSGVKLVQVIWMEPFPKNKLLSEIKDKRLLVIENNSTGQLASLIRENLFREPDGLLLKYDGRQFFPEDIQLWINSYLER</sequence>
<dbReference type="GO" id="GO:0006979">
    <property type="term" value="P:response to oxidative stress"/>
    <property type="evidence" value="ECO:0007669"/>
    <property type="project" value="TreeGrafter"/>
</dbReference>
<dbReference type="FunFam" id="3.40.50.970:FF:000022">
    <property type="entry name" value="2-oxoglutarate ferredoxin oxidoreductase alpha subunit"/>
    <property type="match status" value="1"/>
</dbReference>
<evidence type="ECO:0000256" key="4">
    <source>
        <dbReference type="ARBA" id="ARBA00048893"/>
    </source>
</evidence>
<reference evidence="7" key="1">
    <citation type="journal article" date="2020" name="mSystems">
        <title>Genome- and Community-Level Interaction Insights into Carbon Utilization and Element Cycling Functions of Hydrothermarchaeota in Hydrothermal Sediment.</title>
        <authorList>
            <person name="Zhou Z."/>
            <person name="Liu Y."/>
            <person name="Xu W."/>
            <person name="Pan J."/>
            <person name="Luo Z.H."/>
            <person name="Li M."/>
        </authorList>
    </citation>
    <scope>NUCLEOTIDE SEQUENCE [LARGE SCALE GENOMIC DNA]</scope>
    <source>
        <strain evidence="7">SpSt-116</strain>
    </source>
</reference>
<proteinExistence type="predicted"/>
<name>A0A7C1GLD3_9CREN</name>
<dbReference type="InterPro" id="IPR002880">
    <property type="entry name" value="Pyrv_Fd/Flavodoxin_OxRdtase_N"/>
</dbReference>
<dbReference type="PANTHER" id="PTHR32154">
    <property type="entry name" value="PYRUVATE-FLAVODOXIN OXIDOREDUCTASE-RELATED"/>
    <property type="match status" value="1"/>
</dbReference>
<comment type="caution">
    <text evidence="7">The sequence shown here is derived from an EMBL/GenBank/DDBJ whole genome shotgun (WGS) entry which is preliminary data.</text>
</comment>
<evidence type="ECO:0000256" key="1">
    <source>
        <dbReference type="ARBA" id="ARBA00011631"/>
    </source>
</evidence>
<dbReference type="InterPro" id="IPR022367">
    <property type="entry name" value="2-oxoacid/accept_OxRdtase_asu"/>
</dbReference>
<evidence type="ECO:0000259" key="5">
    <source>
        <dbReference type="Pfam" id="PF01558"/>
    </source>
</evidence>
<accession>A0A7C1GLD3</accession>
<dbReference type="InterPro" id="IPR002869">
    <property type="entry name" value="Pyrv_flavodox_OxRed_cen"/>
</dbReference>
<dbReference type="Pfam" id="PF01558">
    <property type="entry name" value="POR"/>
    <property type="match status" value="1"/>
</dbReference>
<dbReference type="CDD" id="cd07034">
    <property type="entry name" value="TPP_PYR_PFOR_IOR-alpha_like"/>
    <property type="match status" value="1"/>
</dbReference>
<evidence type="ECO:0000256" key="2">
    <source>
        <dbReference type="ARBA" id="ARBA00012691"/>
    </source>
</evidence>
<dbReference type="InterPro" id="IPR029061">
    <property type="entry name" value="THDP-binding"/>
</dbReference>
<dbReference type="PANTHER" id="PTHR32154:SF20">
    <property type="entry name" value="2-OXOGLUTARATE OXIDOREDUCTASE SUBUNIT KORA"/>
    <property type="match status" value="1"/>
</dbReference>
<dbReference type="Gene3D" id="3.40.920.10">
    <property type="entry name" value="Pyruvate-ferredoxin oxidoreductase, PFOR, domain III"/>
    <property type="match status" value="1"/>
</dbReference>
<dbReference type="AlphaFoldDB" id="A0A7C1GLD3"/>
<evidence type="ECO:0000313" key="7">
    <source>
        <dbReference type="EMBL" id="HDP15550.1"/>
    </source>
</evidence>
<dbReference type="Gene3D" id="3.40.50.920">
    <property type="match status" value="1"/>
</dbReference>
<evidence type="ECO:0000259" key="6">
    <source>
        <dbReference type="Pfam" id="PF01855"/>
    </source>
</evidence>
<gene>
    <name evidence="7" type="ORF">ENN26_07250</name>
</gene>
<dbReference type="NCBIfam" id="TIGR03710">
    <property type="entry name" value="OAFO_sf"/>
    <property type="match status" value="1"/>
</dbReference>
<organism evidence="7">
    <name type="scientific">Thermofilum adornatum</name>
    <dbReference type="NCBI Taxonomy" id="1365176"/>
    <lineage>
        <taxon>Archaea</taxon>
        <taxon>Thermoproteota</taxon>
        <taxon>Thermoprotei</taxon>
        <taxon>Thermofilales</taxon>
        <taxon>Thermofilaceae</taxon>
        <taxon>Thermofilum</taxon>
    </lineage>
</organism>
<dbReference type="GO" id="GO:0019164">
    <property type="term" value="F:pyruvate synthase activity"/>
    <property type="evidence" value="ECO:0007669"/>
    <property type="project" value="UniProtKB-ARBA"/>
</dbReference>
<protein>
    <recommendedName>
        <fullName evidence="2">2-oxoacid oxidoreductase (ferredoxin)</fullName>
        <ecNumber evidence="2">1.2.7.11</ecNumber>
    </recommendedName>
</protein>
<dbReference type="GO" id="GO:0018491">
    <property type="term" value="F:2-oxobutyrate synthase activity"/>
    <property type="evidence" value="ECO:0007669"/>
    <property type="project" value="UniProtKB-ARBA"/>
</dbReference>